<gene>
    <name evidence="2" type="ORF">HLB23_13595</name>
</gene>
<evidence type="ECO:0000313" key="3">
    <source>
        <dbReference type="Proteomes" id="UP000586827"/>
    </source>
</evidence>
<reference evidence="2 3" key="1">
    <citation type="submission" date="2020-05" db="EMBL/GenBank/DDBJ databases">
        <title>MicrobeNet Type strains.</title>
        <authorList>
            <person name="Nicholson A.C."/>
        </authorList>
    </citation>
    <scope>NUCLEOTIDE SEQUENCE [LARGE SCALE GENOMIC DNA]</scope>
    <source>
        <strain evidence="2 3">JCM 3224</strain>
    </source>
</reference>
<accession>A0A849BX84</accession>
<dbReference type="Proteomes" id="UP000586827">
    <property type="component" value="Unassembled WGS sequence"/>
</dbReference>
<name>A0A849BX84_9NOCA</name>
<organism evidence="2 3">
    <name type="scientific">Nocardia uniformis</name>
    <dbReference type="NCBI Taxonomy" id="53432"/>
    <lineage>
        <taxon>Bacteria</taxon>
        <taxon>Bacillati</taxon>
        <taxon>Actinomycetota</taxon>
        <taxon>Actinomycetes</taxon>
        <taxon>Mycobacteriales</taxon>
        <taxon>Nocardiaceae</taxon>
        <taxon>Nocardia</taxon>
    </lineage>
</organism>
<dbReference type="PANTHER" id="PTHR33371:SF17">
    <property type="entry name" value="MCE-FAMILY PROTEIN MCE1B"/>
    <property type="match status" value="1"/>
</dbReference>
<comment type="caution">
    <text evidence="2">The sequence shown here is derived from an EMBL/GenBank/DDBJ whole genome shotgun (WGS) entry which is preliminary data.</text>
</comment>
<feature type="domain" description="Mce/MlaD" evidence="1">
    <location>
        <begin position="12"/>
        <end position="86"/>
    </location>
</feature>
<dbReference type="EMBL" id="JABELX010000004">
    <property type="protein sequence ID" value="NNH70884.1"/>
    <property type="molecule type" value="Genomic_DNA"/>
</dbReference>
<dbReference type="InterPro" id="IPR003399">
    <property type="entry name" value="Mce/MlaD"/>
</dbReference>
<dbReference type="Pfam" id="PF02470">
    <property type="entry name" value="MlaD"/>
    <property type="match status" value="1"/>
</dbReference>
<dbReference type="RefSeq" id="WP_169815104.1">
    <property type="nucleotide sequence ID" value="NZ_JABELX010000004.1"/>
</dbReference>
<dbReference type="InterPro" id="IPR052336">
    <property type="entry name" value="MlaD_Phospholipid_Transporter"/>
</dbReference>
<evidence type="ECO:0000259" key="1">
    <source>
        <dbReference type="Pfam" id="PF02470"/>
    </source>
</evidence>
<dbReference type="GO" id="GO:0005576">
    <property type="term" value="C:extracellular region"/>
    <property type="evidence" value="ECO:0007669"/>
    <property type="project" value="TreeGrafter"/>
</dbReference>
<dbReference type="GO" id="GO:0051701">
    <property type="term" value="P:biological process involved in interaction with host"/>
    <property type="evidence" value="ECO:0007669"/>
    <property type="project" value="TreeGrafter"/>
</dbReference>
<dbReference type="PANTHER" id="PTHR33371">
    <property type="entry name" value="INTERMEMBRANE PHOSPHOLIPID TRANSPORT SYSTEM BINDING PROTEIN MLAD-RELATED"/>
    <property type="match status" value="1"/>
</dbReference>
<protein>
    <submittedName>
        <fullName evidence="2">MCE family protein</fullName>
    </submittedName>
</protein>
<evidence type="ECO:0000313" key="2">
    <source>
        <dbReference type="EMBL" id="NNH70884.1"/>
    </source>
</evidence>
<keyword evidence="3" id="KW-1185">Reference proteome</keyword>
<proteinExistence type="predicted"/>
<dbReference type="AlphaFoldDB" id="A0A849BX84"/>
<sequence length="316" mass="34231">MQAIVRPVDGHTTQYVAVFTDVFGLRKNADVRVRGVQVGKVEKITLRDDGNANVVFTVLDRERLKADDGLQINFQNLVGQRYVAINRTPESTADQPASQTIPTSRTIGSFDITGLFNGLRPIMRGADPAVLNTFVENILALIQGETPSGENQTGIGSVLRQIDEMSGYVVDQSAFIRAILDNLGVISTQLQGKSEQVTEMIAAINRTFTGLEEYLPPMIDAFTKGFQSLPQITLLTNSLLDLAVGGHDDVRRRMLEVTPDATNLIDAVDVIPATLDSLTRILQNGPTSAQCSKGQLPLPVFDQVIVGGQGVLICRG</sequence>